<evidence type="ECO:0000259" key="7">
    <source>
        <dbReference type="PROSITE" id="PS51471"/>
    </source>
</evidence>
<dbReference type="GO" id="GO:0035515">
    <property type="term" value="F:oxidative RNA demethylase activity"/>
    <property type="evidence" value="ECO:0007669"/>
    <property type="project" value="TreeGrafter"/>
</dbReference>
<dbReference type="SUPFAM" id="SSF51197">
    <property type="entry name" value="Clavaminate synthase-like"/>
    <property type="match status" value="1"/>
</dbReference>
<feature type="binding site" evidence="5">
    <location>
        <position position="150"/>
    </location>
    <ligand>
        <name>substrate</name>
    </ligand>
</feature>
<keyword evidence="1 6" id="KW-0479">Metal-binding</keyword>
<evidence type="ECO:0000256" key="3">
    <source>
        <dbReference type="ARBA" id="ARBA00023002"/>
    </source>
</evidence>
<dbReference type="GO" id="GO:0035516">
    <property type="term" value="F:broad specificity oxidative DNA demethylase activity"/>
    <property type="evidence" value="ECO:0007669"/>
    <property type="project" value="TreeGrafter"/>
</dbReference>
<dbReference type="InterPro" id="IPR037151">
    <property type="entry name" value="AlkB-like_sf"/>
</dbReference>
<feature type="binding site" evidence="5">
    <location>
        <begin position="194"/>
        <end position="200"/>
    </location>
    <ligand>
        <name>2-oxoglutarate</name>
        <dbReference type="ChEBI" id="CHEBI:16810"/>
    </ligand>
</feature>
<sequence length="203" mass="22643">MQGREPLNLRGMKLFPGLIGPEAQERLVEALRGVVREAPLFHPVTPSGKQMSVRMTSAGRFGWVSDRHGYRYSETHPMGMRWPAIPQIALEVWDEVSGTEREPECCLINFYDAEAKMGMHQDRDEADFGQPVVSISLGDEALFRVGNLTRGGKTESVWLKSGDVLVMGQQARLLYHGIDRIKAGSSRILPRGGRINLTLRVVS</sequence>
<evidence type="ECO:0000256" key="1">
    <source>
        <dbReference type="ARBA" id="ARBA00022723"/>
    </source>
</evidence>
<evidence type="ECO:0000256" key="5">
    <source>
        <dbReference type="PIRSR" id="PIRSR604574-1"/>
    </source>
</evidence>
<feature type="binding site" evidence="5">
    <location>
        <begin position="70"/>
        <end position="72"/>
    </location>
    <ligand>
        <name>substrate</name>
    </ligand>
</feature>
<accession>A0A291GD80</accession>
<dbReference type="PANTHER" id="PTHR16557:SF2">
    <property type="entry name" value="NUCLEIC ACID DIOXYGENASE ALKBH1"/>
    <property type="match status" value="1"/>
</dbReference>
<dbReference type="GO" id="GO:0008198">
    <property type="term" value="F:ferrous iron binding"/>
    <property type="evidence" value="ECO:0007669"/>
    <property type="project" value="TreeGrafter"/>
</dbReference>
<gene>
    <name evidence="8" type="ORF">CEW89_12660</name>
</gene>
<keyword evidence="4 6" id="KW-0408">Iron</keyword>
<dbReference type="RefSeq" id="WP_096806131.1">
    <property type="nucleotide sequence ID" value="NZ_CP022196.1"/>
</dbReference>
<dbReference type="Pfam" id="PF13532">
    <property type="entry name" value="2OG-FeII_Oxy_2"/>
    <property type="match status" value="1"/>
</dbReference>
<dbReference type="AlphaFoldDB" id="A0A291GD80"/>
<dbReference type="PROSITE" id="PS51471">
    <property type="entry name" value="FE2OG_OXY"/>
    <property type="match status" value="1"/>
</dbReference>
<feature type="binding site" evidence="6">
    <location>
        <position position="176"/>
    </location>
    <ligand>
        <name>Fe cation</name>
        <dbReference type="ChEBI" id="CHEBI:24875"/>
        <note>catalytic</note>
    </ligand>
</feature>
<evidence type="ECO:0000313" key="8">
    <source>
        <dbReference type="EMBL" id="ATG48339.1"/>
    </source>
</evidence>
<keyword evidence="9" id="KW-1185">Reference proteome</keyword>
<dbReference type="EMBL" id="CP022196">
    <property type="protein sequence ID" value="ATG48339.1"/>
    <property type="molecule type" value="Genomic_DNA"/>
</dbReference>
<feature type="binding site" evidence="5">
    <location>
        <position position="63"/>
    </location>
    <ligand>
        <name>substrate</name>
    </ligand>
</feature>
<evidence type="ECO:0000256" key="2">
    <source>
        <dbReference type="ARBA" id="ARBA00022964"/>
    </source>
</evidence>
<keyword evidence="2 8" id="KW-0223">Dioxygenase</keyword>
<feature type="domain" description="Fe2OG dioxygenase" evidence="7">
    <location>
        <begin position="102"/>
        <end position="203"/>
    </location>
</feature>
<dbReference type="OrthoDB" id="9796932at2"/>
<feature type="binding site" evidence="5">
    <location>
        <position position="124"/>
    </location>
    <ligand>
        <name>substrate</name>
    </ligand>
</feature>
<evidence type="ECO:0000256" key="4">
    <source>
        <dbReference type="ARBA" id="ARBA00023004"/>
    </source>
</evidence>
<feature type="binding site" evidence="6">
    <location>
        <position position="122"/>
    </location>
    <ligand>
        <name>Fe cation</name>
        <dbReference type="ChEBI" id="CHEBI:24875"/>
        <note>catalytic</note>
    </ligand>
</feature>
<dbReference type="GO" id="GO:0005737">
    <property type="term" value="C:cytoplasm"/>
    <property type="evidence" value="ECO:0007669"/>
    <property type="project" value="TreeGrafter"/>
</dbReference>
<feature type="binding site" evidence="6">
    <location>
        <position position="120"/>
    </location>
    <ligand>
        <name>Fe cation</name>
        <dbReference type="ChEBI" id="CHEBI:24875"/>
        <note>catalytic</note>
    </ligand>
</feature>
<organism evidence="8 9">
    <name type="scientific">Celeribacter ethanolicus</name>
    <dbReference type="NCBI Taxonomy" id="1758178"/>
    <lineage>
        <taxon>Bacteria</taxon>
        <taxon>Pseudomonadati</taxon>
        <taxon>Pseudomonadota</taxon>
        <taxon>Alphaproteobacteria</taxon>
        <taxon>Rhodobacterales</taxon>
        <taxon>Roseobacteraceae</taxon>
        <taxon>Celeribacter</taxon>
    </lineage>
</organism>
<dbReference type="STRING" id="1758178.GCA_001550095_04049"/>
<evidence type="ECO:0000256" key="6">
    <source>
        <dbReference type="PIRSR" id="PIRSR604574-2"/>
    </source>
</evidence>
<dbReference type="InterPro" id="IPR027450">
    <property type="entry name" value="AlkB-like"/>
</dbReference>
<dbReference type="Proteomes" id="UP000217935">
    <property type="component" value="Chromosome"/>
</dbReference>
<name>A0A291GD80_9RHOB</name>
<reference evidence="8 9" key="1">
    <citation type="submission" date="2017-06" db="EMBL/GenBank/DDBJ databases">
        <title>Celeribacter sp. TSPH2 complete genome sequence.</title>
        <authorList>
            <person name="Woo J.-H."/>
            <person name="Kim H.-S."/>
        </authorList>
    </citation>
    <scope>NUCLEOTIDE SEQUENCE [LARGE SCALE GENOMIC DNA]</scope>
    <source>
        <strain evidence="8 9">TSPH2</strain>
    </source>
</reference>
<dbReference type="InterPro" id="IPR004574">
    <property type="entry name" value="Alkb"/>
</dbReference>
<dbReference type="GO" id="GO:0035513">
    <property type="term" value="P:oxidative RNA demethylation"/>
    <property type="evidence" value="ECO:0007669"/>
    <property type="project" value="TreeGrafter"/>
</dbReference>
<dbReference type="KEGG" id="ceh:CEW89_12660"/>
<evidence type="ECO:0000313" key="9">
    <source>
        <dbReference type="Proteomes" id="UP000217935"/>
    </source>
</evidence>
<protein>
    <submittedName>
        <fullName evidence="8">Alkylated DNA repair dioxygenase</fullName>
    </submittedName>
</protein>
<dbReference type="PANTHER" id="PTHR16557">
    <property type="entry name" value="ALKYLATED DNA REPAIR PROTEIN ALKB-RELATED"/>
    <property type="match status" value="1"/>
</dbReference>
<dbReference type="Gene3D" id="2.60.120.590">
    <property type="entry name" value="Alpha-ketoglutarate-dependent dioxygenase AlkB-like"/>
    <property type="match status" value="1"/>
</dbReference>
<comment type="cofactor">
    <cofactor evidence="6">
        <name>Fe(2+)</name>
        <dbReference type="ChEBI" id="CHEBI:29033"/>
    </cofactor>
    <text evidence="6">Binds 1 Fe(2+) ion per subunit.</text>
</comment>
<dbReference type="InterPro" id="IPR005123">
    <property type="entry name" value="Oxoglu/Fe-dep_dioxygenase_dom"/>
</dbReference>
<proteinExistence type="predicted"/>
<feature type="binding site" evidence="5">
    <location>
        <begin position="109"/>
        <end position="111"/>
    </location>
    <ligand>
        <name>2-oxoglutarate</name>
        <dbReference type="ChEBI" id="CHEBI:16810"/>
    </ligand>
</feature>
<keyword evidence="3" id="KW-0560">Oxidoreductase</keyword>